<dbReference type="EnsemblPlants" id="MELO3C015665.2.1">
    <property type="protein sequence ID" value="MELO3C015665.2.1"/>
    <property type="gene ID" value="MELO3C015665.2"/>
</dbReference>
<evidence type="ECO:0000256" key="2">
    <source>
        <dbReference type="ARBA" id="ARBA00022737"/>
    </source>
</evidence>
<dbReference type="InterPro" id="IPR036855">
    <property type="entry name" value="Znf_CCCH_sf"/>
</dbReference>
<feature type="domain" description="C3H1-type" evidence="9">
    <location>
        <begin position="328"/>
        <end position="355"/>
    </location>
</feature>
<name>A0A9I9DAV8_CUCME</name>
<feature type="domain" description="C3H1-type" evidence="9">
    <location>
        <begin position="152"/>
        <end position="180"/>
    </location>
</feature>
<evidence type="ECO:0000256" key="8">
    <source>
        <dbReference type="SAM" id="SignalP"/>
    </source>
</evidence>
<keyword evidence="4 6" id="KW-0862">Zinc</keyword>
<dbReference type="GO" id="GO:0003729">
    <property type="term" value="F:mRNA binding"/>
    <property type="evidence" value="ECO:0007669"/>
    <property type="project" value="InterPro"/>
</dbReference>
<keyword evidence="5" id="KW-0694">RNA-binding</keyword>
<dbReference type="SMART" id="SM00322">
    <property type="entry name" value="KH"/>
    <property type="match status" value="1"/>
</dbReference>
<dbReference type="InterPro" id="IPR004087">
    <property type="entry name" value="KH_dom"/>
</dbReference>
<dbReference type="SMART" id="SM00356">
    <property type="entry name" value="ZnF_C3H1"/>
    <property type="match status" value="3"/>
</dbReference>
<dbReference type="SMR" id="A0A9I9DAV8"/>
<dbReference type="PROSITE" id="PS50103">
    <property type="entry name" value="ZF_C3H1"/>
    <property type="match status" value="3"/>
</dbReference>
<proteinExistence type="predicted"/>
<feature type="signal peptide" evidence="8">
    <location>
        <begin position="1"/>
        <end position="19"/>
    </location>
</feature>
<feature type="domain" description="C3H1-type" evidence="9">
    <location>
        <begin position="90"/>
        <end position="118"/>
    </location>
</feature>
<dbReference type="GO" id="GO:0051252">
    <property type="term" value="P:regulation of RNA metabolic process"/>
    <property type="evidence" value="ECO:0007669"/>
    <property type="project" value="UniProtKB-ARBA"/>
</dbReference>
<accession>A0A9I9DAV8</accession>
<dbReference type="GO" id="GO:0010468">
    <property type="term" value="P:regulation of gene expression"/>
    <property type="evidence" value="ECO:0007669"/>
    <property type="project" value="UniProtKB-ARBA"/>
</dbReference>
<dbReference type="AlphaFoldDB" id="A0A9I9DAV8"/>
<organism evidence="10">
    <name type="scientific">Cucumis melo</name>
    <name type="common">Muskmelon</name>
    <dbReference type="NCBI Taxonomy" id="3656"/>
    <lineage>
        <taxon>Eukaryota</taxon>
        <taxon>Viridiplantae</taxon>
        <taxon>Streptophyta</taxon>
        <taxon>Embryophyta</taxon>
        <taxon>Tracheophyta</taxon>
        <taxon>Spermatophyta</taxon>
        <taxon>Magnoliopsida</taxon>
        <taxon>eudicotyledons</taxon>
        <taxon>Gunneridae</taxon>
        <taxon>Pentapetalae</taxon>
        <taxon>rosids</taxon>
        <taxon>fabids</taxon>
        <taxon>Cucurbitales</taxon>
        <taxon>Cucurbitaceae</taxon>
        <taxon>Benincaseae</taxon>
        <taxon>Cucumis</taxon>
    </lineage>
</organism>
<dbReference type="PANTHER" id="PTHR12547:SF184">
    <property type="entry name" value="CCCH-TYPE ZN-FINGER PROTEIN"/>
    <property type="match status" value="1"/>
</dbReference>
<dbReference type="PROSITE" id="PS50084">
    <property type="entry name" value="KH_TYPE_1"/>
    <property type="match status" value="1"/>
</dbReference>
<dbReference type="Pfam" id="PF00642">
    <property type="entry name" value="zf-CCCH"/>
    <property type="match status" value="1"/>
</dbReference>
<feature type="zinc finger region" description="C3H1-type" evidence="6">
    <location>
        <begin position="152"/>
        <end position="180"/>
    </location>
</feature>
<keyword evidence="3 6" id="KW-0863">Zinc-finger</keyword>
<dbReference type="Gramene" id="MELO3C015665.2.1">
    <property type="protein sequence ID" value="MELO3C015665.2.1"/>
    <property type="gene ID" value="MELO3C015665.2"/>
</dbReference>
<keyword evidence="2" id="KW-0677">Repeat</keyword>
<evidence type="ECO:0000256" key="4">
    <source>
        <dbReference type="ARBA" id="ARBA00022833"/>
    </source>
</evidence>
<dbReference type="PANTHER" id="PTHR12547">
    <property type="entry name" value="CCCH ZINC FINGER/TIS11-RELATED"/>
    <property type="match status" value="1"/>
</dbReference>
<dbReference type="SUPFAM" id="SSF90229">
    <property type="entry name" value="CCCH zinc finger"/>
    <property type="match status" value="3"/>
</dbReference>
<dbReference type="InterPro" id="IPR004088">
    <property type="entry name" value="KH_dom_type_1"/>
</dbReference>
<protein>
    <recommendedName>
        <fullName evidence="9">C3H1-type domain-containing protein</fullName>
    </recommendedName>
</protein>
<evidence type="ECO:0000256" key="5">
    <source>
        <dbReference type="PROSITE-ProRule" id="PRU00117"/>
    </source>
</evidence>
<feature type="zinc finger region" description="C3H1-type" evidence="6">
    <location>
        <begin position="90"/>
        <end position="118"/>
    </location>
</feature>
<dbReference type="Gene3D" id="3.30.1370.10">
    <property type="entry name" value="K Homology domain, type 1"/>
    <property type="match status" value="1"/>
</dbReference>
<dbReference type="InterPro" id="IPR000571">
    <property type="entry name" value="Znf_CCCH"/>
</dbReference>
<keyword evidence="8" id="KW-0732">Signal</keyword>
<feature type="chain" id="PRO_5039886726" description="C3H1-type domain-containing protein" evidence="8">
    <location>
        <begin position="20"/>
        <end position="362"/>
    </location>
</feature>
<evidence type="ECO:0000313" key="10">
    <source>
        <dbReference type="EnsemblPlants" id="MELO3C015665.2.1"/>
    </source>
</evidence>
<dbReference type="Pfam" id="PF14608">
    <property type="entry name" value="zf-CCCH_2"/>
    <property type="match status" value="2"/>
</dbReference>
<evidence type="ECO:0000256" key="3">
    <source>
        <dbReference type="ARBA" id="ARBA00022771"/>
    </source>
</evidence>
<evidence type="ECO:0000256" key="7">
    <source>
        <dbReference type="SAM" id="MobiDB-lite"/>
    </source>
</evidence>
<evidence type="ECO:0000256" key="6">
    <source>
        <dbReference type="PROSITE-ProRule" id="PRU00723"/>
    </source>
</evidence>
<dbReference type="InterPro" id="IPR045877">
    <property type="entry name" value="ZFP36-like"/>
</dbReference>
<feature type="region of interest" description="Disordered" evidence="7">
    <location>
        <begin position="69"/>
        <end position="89"/>
    </location>
</feature>
<feature type="zinc finger region" description="C3H1-type" evidence="6">
    <location>
        <begin position="328"/>
        <end position="355"/>
    </location>
</feature>
<dbReference type="CDD" id="cd22464">
    <property type="entry name" value="KH-I_AtC3H36_like"/>
    <property type="match status" value="1"/>
</dbReference>
<dbReference type="InterPro" id="IPR036612">
    <property type="entry name" value="KH_dom_type_1_sf"/>
</dbReference>
<dbReference type="Gene3D" id="4.10.1000.10">
    <property type="entry name" value="Zinc finger, CCCH-type"/>
    <property type="match status" value="2"/>
</dbReference>
<dbReference type="SUPFAM" id="SSF54791">
    <property type="entry name" value="Eukaryotic type KH-domain (KH-domain type I)"/>
    <property type="match status" value="1"/>
</dbReference>
<evidence type="ECO:0000256" key="1">
    <source>
        <dbReference type="ARBA" id="ARBA00022723"/>
    </source>
</evidence>
<reference evidence="10" key="1">
    <citation type="submission" date="2023-03" db="UniProtKB">
        <authorList>
            <consortium name="EnsemblPlants"/>
        </authorList>
    </citation>
    <scope>IDENTIFICATION</scope>
</reference>
<dbReference type="Pfam" id="PF00013">
    <property type="entry name" value="KH_1"/>
    <property type="match status" value="1"/>
</dbReference>
<evidence type="ECO:0000259" key="9">
    <source>
        <dbReference type="PROSITE" id="PS50103"/>
    </source>
</evidence>
<feature type="region of interest" description="Disordered" evidence="7">
    <location>
        <begin position="184"/>
        <end position="223"/>
    </location>
</feature>
<dbReference type="GO" id="GO:0008270">
    <property type="term" value="F:zinc ion binding"/>
    <property type="evidence" value="ECO:0007669"/>
    <property type="project" value="UniProtKB-KW"/>
</dbReference>
<dbReference type="FunFam" id="4.10.1000.10:FF:000003">
    <property type="entry name" value="Zinc finger CCCH domain-containing protein"/>
    <property type="match status" value="2"/>
</dbReference>
<sequence>APFFFFSFHIFSSSSSLLGFPHLLPSLCSIPTFLLQHFLFFLSSIESCSFSSSMDLDGARKRERTETALNGNGGFKKSKPEMDSLSTGLGSKSRPCTKFFSTSGCPFGEGCHFAHYVPGGVKSISQMISPALPPGIRNPAPPQSFPDGVPPAVKTRLCNKFNSAEGCRFGDKCYYAHGEWELGRPNPPQDHGGMGPGPMQQPRMGGGWNAPPPPPNHGPAASFGASATAKISVDASLAGPIIGKNGINSKNICRMTGARLSIKEHESDPNLKNIELEGTFDQINLASSMVRELIANVGAASANNAMKQHQHQHQHHSGMQQSSGSANNFKTKLCANFTKGACTFRERCHFAHGESELRKPGM</sequence>
<keyword evidence="1 6" id="KW-0479">Metal-binding</keyword>